<dbReference type="GO" id="GO:0030686">
    <property type="term" value="C:90S preribosome"/>
    <property type="evidence" value="ECO:0007669"/>
    <property type="project" value="TreeGrafter"/>
</dbReference>
<feature type="compositionally biased region" description="Acidic residues" evidence="9">
    <location>
        <begin position="270"/>
        <end position="283"/>
    </location>
</feature>
<dbReference type="InterPro" id="IPR027417">
    <property type="entry name" value="P-loop_NTPase"/>
</dbReference>
<dbReference type="InterPro" id="IPR000182">
    <property type="entry name" value="GNAT_dom"/>
</dbReference>
<dbReference type="GO" id="GO:0000049">
    <property type="term" value="F:tRNA binding"/>
    <property type="evidence" value="ECO:0007669"/>
    <property type="project" value="TreeGrafter"/>
</dbReference>
<dbReference type="InterPro" id="IPR007807">
    <property type="entry name" value="TcmA/NAT10_helicase"/>
</dbReference>
<reference evidence="14" key="1">
    <citation type="submission" date="2023-06" db="EMBL/GenBank/DDBJ databases">
        <authorList>
            <person name="Kurt Z."/>
        </authorList>
    </citation>
    <scope>NUCLEOTIDE SEQUENCE</scope>
</reference>
<keyword evidence="2" id="KW-0698">rRNA processing</keyword>
<name>A0AA86QBN9_9EUKA</name>
<keyword evidence="8" id="KW-0012">Acyltransferase</keyword>
<evidence type="ECO:0000256" key="7">
    <source>
        <dbReference type="ARBA" id="ARBA00023242"/>
    </source>
</evidence>
<dbReference type="PANTHER" id="PTHR10925">
    <property type="entry name" value="N-ACETYLTRANSFERASE 10"/>
    <property type="match status" value="1"/>
</dbReference>
<sequence>MQAKRLDDRIAHLIDTGIENKHRSMFLLLGINAHKQIPTLFQIYQQKCLHVPKIAWCYSDRPQFKKQAETIDQTLSDGTQNQFKQNQIRFTHYRDAECLLGQTFSILILQDFEYLTPNLLAMTIETVRGGGLVIFLMNNVESLEQLRSSRMSMQKRYETISGLSKTSVSRFIERFLKVLQTSERLLALDEQLNVIEITENTKKIMSLQKLKHSDDSKLKSLQKGSENCNDPVRSALGKVAVTFDQCNGLFKILDLFSGLDEEKTTTNQTEEPEEEPEKEEINEEVNAHISKQEQLEARKMKMLQKRNIKAYNNIMKELQPEKETEKEEEPVRIFPVNKQLFLKAARGRGKSALLGLAIAAAISQKATNILLFAPRIENIQTVFQFVEVGLKAIGYLQYQDYKVLKTGDKNLDCISGIDVFKTHRQVIRFIQPDILNAGASQTSLISLADLLVIDEAAAMPITLLKQILQSETFSLISSTVHGYEGSGRALQVKVVKQLQDQAKHGKQLTQLELETPIRYESGDDIERWLYNLLLLDCEKFLEQQRANFQMQSPLPADCQLYMVSRDCLFSGEPTTESFLKLIWSIFATSHYKNQPNDIMLLSDNPSHRLFVLLGPITDVRKLQMPLAVIQVALEGLMDTQEVERKLHTNQRDEGNMVPWLLSQQYLSPEFAKKVGARTVRIAANPYCSGQGYGSKALFDLKQFYGCKLQESSSKRVDRDMLGYEAGKMPPLLFKLTQLEPEPVNYLSVAFGLTPKLYQFWNKNLFQMVHLKQNLSQETCEHSCVMVQELKDCGILNEFRVDFQKRFYNLLDISFKELEAQLALRILTEQLEEKRPRQFSAIQMKRIHAYCKRTLDYHSVMDLMKEIAEYFFIDGQCCQLNAVQKVVLLGIAVQKKTFAELAKELQNDADQCQAIFAKAIAVLDKAGRADVM</sequence>
<evidence type="ECO:0000256" key="1">
    <source>
        <dbReference type="ARBA" id="ARBA00004604"/>
    </source>
</evidence>
<keyword evidence="7" id="KW-0539">Nucleus</keyword>
<protein>
    <submittedName>
        <fullName evidence="14">N-acetyltransferase-like protein</fullName>
    </submittedName>
    <submittedName>
        <fullName evidence="15">N-acetyltransferase-like_protein</fullName>
    </submittedName>
</protein>
<dbReference type="EMBL" id="CATOUU010000855">
    <property type="protein sequence ID" value="CAI9955028.1"/>
    <property type="molecule type" value="Genomic_DNA"/>
</dbReference>
<feature type="domain" description="TcmA/NAT10 helicase" evidence="10">
    <location>
        <begin position="342"/>
        <end position="536"/>
    </location>
</feature>
<feature type="domain" description="Possible tRNA binding" evidence="13">
    <location>
        <begin position="795"/>
        <end position="919"/>
    </location>
</feature>
<evidence type="ECO:0000256" key="4">
    <source>
        <dbReference type="ARBA" id="ARBA00022694"/>
    </source>
</evidence>
<evidence type="ECO:0000256" key="9">
    <source>
        <dbReference type="SAM" id="MobiDB-lite"/>
    </source>
</evidence>
<keyword evidence="16" id="KW-1185">Reference proteome</keyword>
<feature type="region of interest" description="Disordered" evidence="9">
    <location>
        <begin position="262"/>
        <end position="285"/>
    </location>
</feature>
<dbReference type="Gene3D" id="3.40.50.11040">
    <property type="match status" value="1"/>
</dbReference>
<evidence type="ECO:0000256" key="2">
    <source>
        <dbReference type="ARBA" id="ARBA00022552"/>
    </source>
</evidence>
<evidence type="ECO:0000313" key="16">
    <source>
        <dbReference type="Proteomes" id="UP001642409"/>
    </source>
</evidence>
<dbReference type="InterPro" id="IPR027992">
    <property type="entry name" value="tRNA_bind_dom"/>
</dbReference>
<comment type="caution">
    <text evidence="14">The sequence shown here is derived from an EMBL/GenBank/DDBJ whole genome shotgun (WGS) entry which is preliminary data.</text>
</comment>
<reference evidence="15 16" key="2">
    <citation type="submission" date="2024-07" db="EMBL/GenBank/DDBJ databases">
        <authorList>
            <person name="Akdeniz Z."/>
        </authorList>
    </citation>
    <scope>NUCLEOTIDE SEQUENCE [LARGE SCALE GENOMIC DNA]</scope>
</reference>
<feature type="domain" description="TmcA/NAT10 N-terminal" evidence="11">
    <location>
        <begin position="6"/>
        <end position="189"/>
    </location>
</feature>
<dbReference type="Pfam" id="PF13725">
    <property type="entry name" value="tRNA_bind_2"/>
    <property type="match status" value="1"/>
</dbReference>
<dbReference type="Gene3D" id="3.40.50.300">
    <property type="entry name" value="P-loop containing nucleotide triphosphate hydrolases"/>
    <property type="match status" value="1"/>
</dbReference>
<dbReference type="Gene3D" id="3.40.630.30">
    <property type="match status" value="1"/>
</dbReference>
<keyword evidence="3" id="KW-0808">Transferase</keyword>
<dbReference type="EMBL" id="CAXDID020000364">
    <property type="protein sequence ID" value="CAL6082361.1"/>
    <property type="molecule type" value="Genomic_DNA"/>
</dbReference>
<proteinExistence type="predicted"/>
<dbReference type="GO" id="GO:0005730">
    <property type="term" value="C:nucleolus"/>
    <property type="evidence" value="ECO:0007669"/>
    <property type="project" value="UniProtKB-SubCell"/>
</dbReference>
<dbReference type="Pfam" id="PF05127">
    <property type="entry name" value="NAT10_TcmA_helicase"/>
    <property type="match status" value="1"/>
</dbReference>
<evidence type="ECO:0000256" key="3">
    <source>
        <dbReference type="ARBA" id="ARBA00022679"/>
    </source>
</evidence>
<keyword evidence="4" id="KW-0819">tRNA processing</keyword>
<comment type="subcellular location">
    <subcellularLocation>
        <location evidence="1">Nucleus</location>
        <location evidence="1">Nucleolus</location>
    </subcellularLocation>
</comment>
<dbReference type="Pfam" id="PF08351">
    <property type="entry name" value="TmcA_N"/>
    <property type="match status" value="1"/>
</dbReference>
<dbReference type="GO" id="GO:0005524">
    <property type="term" value="F:ATP binding"/>
    <property type="evidence" value="ECO:0007669"/>
    <property type="project" value="UniProtKB-KW"/>
</dbReference>
<dbReference type="GO" id="GO:1990883">
    <property type="term" value="F:18S rRNA cytidine N-acetyltransferase activity"/>
    <property type="evidence" value="ECO:0007669"/>
    <property type="project" value="TreeGrafter"/>
</dbReference>
<dbReference type="GO" id="GO:0008033">
    <property type="term" value="P:tRNA processing"/>
    <property type="evidence" value="ECO:0007669"/>
    <property type="project" value="UniProtKB-KW"/>
</dbReference>
<evidence type="ECO:0000256" key="5">
    <source>
        <dbReference type="ARBA" id="ARBA00022741"/>
    </source>
</evidence>
<keyword evidence="6" id="KW-0067">ATP-binding</keyword>
<keyword evidence="5" id="KW-0547">Nucleotide-binding</keyword>
<dbReference type="Pfam" id="PF13718">
    <property type="entry name" value="GNAT_acetyltr_2"/>
    <property type="match status" value="1"/>
</dbReference>
<accession>A0AA86QBN9</accession>
<evidence type="ECO:0000313" key="14">
    <source>
        <dbReference type="EMBL" id="CAI9955028.1"/>
    </source>
</evidence>
<dbReference type="SUPFAM" id="SSF52540">
    <property type="entry name" value="P-loop containing nucleoside triphosphate hydrolases"/>
    <property type="match status" value="1"/>
</dbReference>
<gene>
    <name evidence="14" type="ORF">HINF_LOCUS42673</name>
    <name evidence="15" type="ORF">HINF_LOCUS61153</name>
</gene>
<evidence type="ECO:0000259" key="11">
    <source>
        <dbReference type="Pfam" id="PF08351"/>
    </source>
</evidence>
<dbReference type="InterPro" id="IPR032672">
    <property type="entry name" value="TmcA/NAT10/Kre33"/>
</dbReference>
<organism evidence="14">
    <name type="scientific">Hexamita inflata</name>
    <dbReference type="NCBI Taxonomy" id="28002"/>
    <lineage>
        <taxon>Eukaryota</taxon>
        <taxon>Metamonada</taxon>
        <taxon>Diplomonadida</taxon>
        <taxon>Hexamitidae</taxon>
        <taxon>Hexamitinae</taxon>
        <taxon>Hexamita</taxon>
    </lineage>
</organism>
<feature type="domain" description="N-acetyltransferase" evidence="12">
    <location>
        <begin position="582"/>
        <end position="790"/>
    </location>
</feature>
<dbReference type="InterPro" id="IPR013562">
    <property type="entry name" value="TmcA/NAT10_N"/>
</dbReference>
<dbReference type="GO" id="GO:1904812">
    <property type="term" value="P:rRNA acetylation involved in maturation of SSU-rRNA"/>
    <property type="evidence" value="ECO:0007669"/>
    <property type="project" value="TreeGrafter"/>
</dbReference>
<evidence type="ECO:0000259" key="12">
    <source>
        <dbReference type="Pfam" id="PF13718"/>
    </source>
</evidence>
<evidence type="ECO:0000313" key="15">
    <source>
        <dbReference type="EMBL" id="CAL6082361.1"/>
    </source>
</evidence>
<dbReference type="PANTHER" id="PTHR10925:SF5">
    <property type="entry name" value="RNA CYTIDINE ACETYLTRANSFERASE"/>
    <property type="match status" value="1"/>
</dbReference>
<evidence type="ECO:0000256" key="6">
    <source>
        <dbReference type="ARBA" id="ARBA00022840"/>
    </source>
</evidence>
<dbReference type="Proteomes" id="UP001642409">
    <property type="component" value="Unassembled WGS sequence"/>
</dbReference>
<evidence type="ECO:0000256" key="8">
    <source>
        <dbReference type="ARBA" id="ARBA00023315"/>
    </source>
</evidence>
<evidence type="ECO:0000259" key="10">
    <source>
        <dbReference type="Pfam" id="PF05127"/>
    </source>
</evidence>
<dbReference type="AlphaFoldDB" id="A0AA86QBN9"/>
<evidence type="ECO:0000259" key="13">
    <source>
        <dbReference type="Pfam" id="PF13725"/>
    </source>
</evidence>